<proteinExistence type="predicted"/>
<keyword evidence="1" id="KW-0175">Coiled coil</keyword>
<feature type="region of interest" description="Disordered" evidence="2">
    <location>
        <begin position="191"/>
        <end position="224"/>
    </location>
</feature>
<feature type="coiled-coil region" evidence="1">
    <location>
        <begin position="244"/>
        <end position="271"/>
    </location>
</feature>
<evidence type="ECO:0000256" key="2">
    <source>
        <dbReference type="SAM" id="MobiDB-lite"/>
    </source>
</evidence>
<feature type="chain" id="PRO_5042095213" description="Lipoprotein" evidence="3">
    <location>
        <begin position="22"/>
        <end position="377"/>
    </location>
</feature>
<protein>
    <recommendedName>
        <fullName evidence="6">Lipoprotein</fullName>
    </recommendedName>
</protein>
<evidence type="ECO:0000313" key="5">
    <source>
        <dbReference type="Proteomes" id="UP000032568"/>
    </source>
</evidence>
<evidence type="ECO:0000256" key="3">
    <source>
        <dbReference type="SAM" id="SignalP"/>
    </source>
</evidence>
<feature type="signal peptide" evidence="3">
    <location>
        <begin position="1"/>
        <end position="21"/>
    </location>
</feature>
<evidence type="ECO:0000313" key="4">
    <source>
        <dbReference type="EMBL" id="WDE01012.1"/>
    </source>
</evidence>
<dbReference type="Proteomes" id="UP000032568">
    <property type="component" value="Chromosome"/>
</dbReference>
<organism evidence="4 5">
    <name type="scientific">Thalassomonas actiniarum</name>
    <dbReference type="NCBI Taxonomy" id="485447"/>
    <lineage>
        <taxon>Bacteria</taxon>
        <taxon>Pseudomonadati</taxon>
        <taxon>Pseudomonadota</taxon>
        <taxon>Gammaproteobacteria</taxon>
        <taxon>Alteromonadales</taxon>
        <taxon>Colwelliaceae</taxon>
        <taxon>Thalassomonas</taxon>
    </lineage>
</organism>
<gene>
    <name evidence="4" type="ORF">SG35_010470</name>
</gene>
<dbReference type="RefSeq" id="WP_044836241.1">
    <property type="nucleotide sequence ID" value="NZ_CP059735.1"/>
</dbReference>
<dbReference type="KEGG" id="tact:SG35_010470"/>
<name>A0AAE9YUW4_9GAMM</name>
<dbReference type="AlphaFoldDB" id="A0AAE9YUW4"/>
<sequence>MRLTKILIILSLVFVTSCANFNSIHRKTEINETSSAVSVDAKQRFLISSTVVESTTDLSGVTKEKLYPVVCAEPSPDAFSVYSAAIEADASKADQLTAALKAATSESGATIGIRSEAIQLLRDAMFRLCEAYASGGLTSVEYSKMVGKYQKSMVTLIAISQLTGASVPAQLVLSNNSSIELSNKTFEAKEQLDKTRSELSKQQGKDTKLAESVQQSKNDLGNYSEKCPNEKAIDGVEQADCDAHKELLQNKKDSEAELARLEKDVAEWSSVFDSANKATSLSTQAVSKAIESSSGQIDKDTIVALSGTVKGLVTEVFLDDLISTCVEGMASLALTGADEIERNKSLSATLEGSNKLQAQTIFLSTCEQVISRKLAGK</sequence>
<evidence type="ECO:0000256" key="1">
    <source>
        <dbReference type="SAM" id="Coils"/>
    </source>
</evidence>
<keyword evidence="3" id="KW-0732">Signal</keyword>
<evidence type="ECO:0008006" key="6">
    <source>
        <dbReference type="Google" id="ProtNLM"/>
    </source>
</evidence>
<reference evidence="4 5" key="2">
    <citation type="journal article" date="2022" name="Mar. Drugs">
        <title>Bioassay-Guided Fractionation Leads to the Detection of Cholic Acid Generated by the Rare Thalassomonas sp.</title>
        <authorList>
            <person name="Pheiffer F."/>
            <person name="Schneider Y.K."/>
            <person name="Hansen E.H."/>
            <person name="Andersen J.H."/>
            <person name="Isaksson J."/>
            <person name="Busche T."/>
            <person name="R C."/>
            <person name="Kalinowski J."/>
            <person name="Zyl L.V."/>
            <person name="Trindade M."/>
        </authorList>
    </citation>
    <scope>NUCLEOTIDE SEQUENCE [LARGE SCALE GENOMIC DNA]</scope>
    <source>
        <strain evidence="4 5">A5K-106</strain>
    </source>
</reference>
<feature type="compositionally biased region" description="Basic and acidic residues" evidence="2">
    <location>
        <begin position="191"/>
        <end position="209"/>
    </location>
</feature>
<reference evidence="4 5" key="1">
    <citation type="journal article" date="2015" name="Genome Announc.">
        <title>Draft Genome Sequences of Marine Isolates of Thalassomonas viridans and Thalassomonas actiniarum.</title>
        <authorList>
            <person name="Olonade I."/>
            <person name="van Zyl L.J."/>
            <person name="Trindade M."/>
        </authorList>
    </citation>
    <scope>NUCLEOTIDE SEQUENCE [LARGE SCALE GENOMIC DNA]</scope>
    <source>
        <strain evidence="4 5">A5K-106</strain>
    </source>
</reference>
<dbReference type="EMBL" id="CP059735">
    <property type="protein sequence ID" value="WDE01012.1"/>
    <property type="molecule type" value="Genomic_DNA"/>
</dbReference>
<keyword evidence="5" id="KW-1185">Reference proteome</keyword>
<feature type="compositionally biased region" description="Polar residues" evidence="2">
    <location>
        <begin position="212"/>
        <end position="221"/>
    </location>
</feature>
<dbReference type="PROSITE" id="PS51257">
    <property type="entry name" value="PROKAR_LIPOPROTEIN"/>
    <property type="match status" value="1"/>
</dbReference>
<accession>A0AAE9YUW4</accession>